<feature type="transmembrane region" description="Helical" evidence="7">
    <location>
        <begin position="273"/>
        <end position="292"/>
    </location>
</feature>
<comment type="caution">
    <text evidence="9">The sequence shown here is derived from an EMBL/GenBank/DDBJ whole genome shotgun (WGS) entry which is preliminary data.</text>
</comment>
<evidence type="ECO:0000256" key="5">
    <source>
        <dbReference type="ARBA" id="ARBA00023136"/>
    </source>
</evidence>
<keyword evidence="2" id="KW-1003">Cell membrane</keyword>
<dbReference type="PANTHER" id="PTHR33885:SF3">
    <property type="entry name" value="PHAGE SHOCK PROTEIN C"/>
    <property type="match status" value="1"/>
</dbReference>
<feature type="domain" description="Phage shock protein PspC N-terminal" evidence="8">
    <location>
        <begin position="17"/>
        <end position="72"/>
    </location>
</feature>
<dbReference type="PANTHER" id="PTHR33885">
    <property type="entry name" value="PHAGE SHOCK PROTEIN C"/>
    <property type="match status" value="1"/>
</dbReference>
<gene>
    <name evidence="9" type="ORF">ACFSCY_04875</name>
</gene>
<keyword evidence="5 7" id="KW-0472">Membrane</keyword>
<sequence length="423" mass="42863">MSRTDVQDTLREMWETRPARPRNDRQVAGVAAAIARRYDIDPVLVRVGFVVAAFSGIGAALYIAGWILLPEEPAVPGAPAKARNPHGLILIGLGIAAVITLGTVFGGNGPDFVLPLIAVACLLYLLHRSRGVRGHQSQAGATAPPVAGQAPAAGTPGAPSAAATSTGTAAGSDPLTVPTSTATPPAWDPLGAAPFAWDLPEPSAPPPPPPPRKLPVTSVTLGLALLAGGITAVIMLLAGTLTLANLPVVLGVLLAVIGTGLVFGAFVRAGRGLIPFALILSALTWGAVSAPLDRWQSHGMGDLHAAPTALAQLQPTYQRTAGDVELDLRNLDLAVVPGGNSEAVRTSVSVGAGDVDIWVPPNADVTFTGEAGLGDVQFGDQMQSGPGSQVKVVNDLGADGVASGRPLVINAEIGAGNVEVHRG</sequence>
<evidence type="ECO:0000256" key="6">
    <source>
        <dbReference type="SAM" id="MobiDB-lite"/>
    </source>
</evidence>
<keyword evidence="4 7" id="KW-1133">Transmembrane helix</keyword>
<evidence type="ECO:0000256" key="3">
    <source>
        <dbReference type="ARBA" id="ARBA00022692"/>
    </source>
</evidence>
<dbReference type="InterPro" id="IPR052027">
    <property type="entry name" value="PspC"/>
</dbReference>
<proteinExistence type="predicted"/>
<evidence type="ECO:0000256" key="4">
    <source>
        <dbReference type="ARBA" id="ARBA00022989"/>
    </source>
</evidence>
<dbReference type="RefSeq" id="WP_343970185.1">
    <property type="nucleotide sequence ID" value="NZ_BAAAJG010000001.1"/>
</dbReference>
<feature type="region of interest" description="Disordered" evidence="6">
    <location>
        <begin position="136"/>
        <end position="183"/>
    </location>
</feature>
<dbReference type="Proteomes" id="UP001597145">
    <property type="component" value="Unassembled WGS sequence"/>
</dbReference>
<evidence type="ECO:0000256" key="7">
    <source>
        <dbReference type="SAM" id="Phobius"/>
    </source>
</evidence>
<dbReference type="Pfam" id="PF04024">
    <property type="entry name" value="PspC"/>
    <property type="match status" value="1"/>
</dbReference>
<comment type="subcellular location">
    <subcellularLocation>
        <location evidence="1">Cell membrane</location>
        <topology evidence="1">Single-pass membrane protein</topology>
    </subcellularLocation>
</comment>
<reference evidence="10" key="1">
    <citation type="journal article" date="2019" name="Int. J. Syst. Evol. Microbiol.">
        <title>The Global Catalogue of Microorganisms (GCM) 10K type strain sequencing project: providing services to taxonomists for standard genome sequencing and annotation.</title>
        <authorList>
            <consortium name="The Broad Institute Genomics Platform"/>
            <consortium name="The Broad Institute Genome Sequencing Center for Infectious Disease"/>
            <person name="Wu L."/>
            <person name="Ma J."/>
        </authorList>
    </citation>
    <scope>NUCLEOTIDE SEQUENCE [LARGE SCALE GENOMIC DNA]</scope>
    <source>
        <strain evidence="10">JCM 12165</strain>
    </source>
</reference>
<evidence type="ECO:0000256" key="1">
    <source>
        <dbReference type="ARBA" id="ARBA00004162"/>
    </source>
</evidence>
<accession>A0ABW4FF00</accession>
<name>A0ABW4FF00_9PSEU</name>
<feature type="transmembrane region" description="Helical" evidence="7">
    <location>
        <begin position="244"/>
        <end position="266"/>
    </location>
</feature>
<feature type="compositionally biased region" description="Low complexity" evidence="6">
    <location>
        <begin position="139"/>
        <end position="172"/>
    </location>
</feature>
<feature type="transmembrane region" description="Helical" evidence="7">
    <location>
        <begin position="219"/>
        <end position="238"/>
    </location>
</feature>
<dbReference type="InterPro" id="IPR007168">
    <property type="entry name" value="Phageshock_PspC_N"/>
</dbReference>
<evidence type="ECO:0000256" key="2">
    <source>
        <dbReference type="ARBA" id="ARBA00022475"/>
    </source>
</evidence>
<organism evidence="9 10">
    <name type="scientific">Pseudonocardia aurantiaca</name>
    <dbReference type="NCBI Taxonomy" id="75290"/>
    <lineage>
        <taxon>Bacteria</taxon>
        <taxon>Bacillati</taxon>
        <taxon>Actinomycetota</taxon>
        <taxon>Actinomycetes</taxon>
        <taxon>Pseudonocardiales</taxon>
        <taxon>Pseudonocardiaceae</taxon>
        <taxon>Pseudonocardia</taxon>
    </lineage>
</organism>
<keyword evidence="3 7" id="KW-0812">Transmembrane</keyword>
<evidence type="ECO:0000259" key="8">
    <source>
        <dbReference type="Pfam" id="PF04024"/>
    </source>
</evidence>
<evidence type="ECO:0000313" key="10">
    <source>
        <dbReference type="Proteomes" id="UP001597145"/>
    </source>
</evidence>
<protein>
    <submittedName>
        <fullName evidence="9">PspC domain-containing protein</fullName>
    </submittedName>
</protein>
<dbReference type="EMBL" id="JBHUCP010000003">
    <property type="protein sequence ID" value="MFD1528770.1"/>
    <property type="molecule type" value="Genomic_DNA"/>
</dbReference>
<evidence type="ECO:0000313" key="9">
    <source>
        <dbReference type="EMBL" id="MFD1528770.1"/>
    </source>
</evidence>
<keyword evidence="10" id="KW-1185">Reference proteome</keyword>
<feature type="transmembrane region" description="Helical" evidence="7">
    <location>
        <begin position="88"/>
        <end position="106"/>
    </location>
</feature>
<feature type="transmembrane region" description="Helical" evidence="7">
    <location>
        <begin position="47"/>
        <end position="68"/>
    </location>
</feature>